<evidence type="ECO:0000313" key="2">
    <source>
        <dbReference type="EMBL" id="MDW9254508.1"/>
    </source>
</evidence>
<protein>
    <submittedName>
        <fullName evidence="2">Uncharacterized protein</fullName>
    </submittedName>
</protein>
<comment type="caution">
    <text evidence="2">The sequence shown here is derived from an EMBL/GenBank/DDBJ whole genome shotgun (WGS) entry which is preliminary data.</text>
</comment>
<name>A0AAW9CZN0_BURTH</name>
<dbReference type="AlphaFoldDB" id="A0AAW9CZN0"/>
<dbReference type="Proteomes" id="UP001272137">
    <property type="component" value="Unassembled WGS sequence"/>
</dbReference>
<accession>A0AAW9CZN0</accession>
<dbReference type="EMBL" id="QXCT01000002">
    <property type="protein sequence ID" value="MDW9254508.1"/>
    <property type="molecule type" value="Genomic_DNA"/>
</dbReference>
<sequence>MRSCPDVPREATPPARLSSHARSRGFVASRANDSSFPLRDDRDQPRRARAATRLID</sequence>
<reference evidence="2" key="1">
    <citation type="submission" date="2018-08" db="EMBL/GenBank/DDBJ databases">
        <title>Identification of Burkholderia cepacia strains that express a Burkholderia pseudomallei-like capsular polysaccharide.</title>
        <authorList>
            <person name="Burtnick M.N."/>
            <person name="Vongsouvath M."/>
            <person name="Newton P."/>
            <person name="Wuthiekanun V."/>
            <person name="Limmathurotsakul D."/>
            <person name="Brett P.J."/>
            <person name="Chantratita N."/>
            <person name="Dance D.A."/>
        </authorList>
    </citation>
    <scope>NUCLEOTIDE SEQUENCE</scope>
    <source>
        <strain evidence="2">SBXCC001</strain>
    </source>
</reference>
<gene>
    <name evidence="2" type="ORF">C7S16_2939</name>
</gene>
<organism evidence="2 3">
    <name type="scientific">Burkholderia thailandensis</name>
    <dbReference type="NCBI Taxonomy" id="57975"/>
    <lineage>
        <taxon>Bacteria</taxon>
        <taxon>Pseudomonadati</taxon>
        <taxon>Pseudomonadota</taxon>
        <taxon>Betaproteobacteria</taxon>
        <taxon>Burkholderiales</taxon>
        <taxon>Burkholderiaceae</taxon>
        <taxon>Burkholderia</taxon>
        <taxon>pseudomallei group</taxon>
    </lineage>
</organism>
<proteinExistence type="predicted"/>
<feature type="region of interest" description="Disordered" evidence="1">
    <location>
        <begin position="1"/>
        <end position="56"/>
    </location>
</feature>
<evidence type="ECO:0000313" key="3">
    <source>
        <dbReference type="Proteomes" id="UP001272137"/>
    </source>
</evidence>
<evidence type="ECO:0000256" key="1">
    <source>
        <dbReference type="SAM" id="MobiDB-lite"/>
    </source>
</evidence>